<proteinExistence type="predicted"/>
<dbReference type="CDD" id="cd08199">
    <property type="entry name" value="EEVS"/>
    <property type="match status" value="1"/>
</dbReference>
<evidence type="ECO:0000256" key="6">
    <source>
        <dbReference type="ARBA" id="ARBA00023993"/>
    </source>
</evidence>
<dbReference type="EC" id="4.2.3.152" evidence="7"/>
<keyword evidence="4" id="KW-0520">NAD</keyword>
<comment type="cofactor">
    <cofactor evidence="1">
        <name>NAD(+)</name>
        <dbReference type="ChEBI" id="CHEBI:57540"/>
    </cofactor>
</comment>
<keyword evidence="2" id="KW-0479">Metal-binding</keyword>
<comment type="catalytic activity">
    <reaction evidence="6">
        <text>D-sedoheptulose 7-phosphate = 2-epi-5-epi-valiolone + phosphate</text>
        <dbReference type="Rhea" id="RHEA:44184"/>
        <dbReference type="ChEBI" id="CHEBI:43474"/>
        <dbReference type="ChEBI" id="CHEBI:57483"/>
        <dbReference type="ChEBI" id="CHEBI:84187"/>
        <dbReference type="EC" id="4.2.3.152"/>
    </reaction>
</comment>
<gene>
    <name evidence="11" type="primary">aroB</name>
    <name evidence="11" type="ORF">GCM10010324_62360</name>
</gene>
<evidence type="ECO:0000256" key="4">
    <source>
        <dbReference type="ARBA" id="ARBA00023027"/>
    </source>
</evidence>
<dbReference type="PANTHER" id="PTHR43622:SF3">
    <property type="entry name" value="2-EPI-5-EPI-VALIOLONE SYNTHASE"/>
    <property type="match status" value="1"/>
</dbReference>
<keyword evidence="12" id="KW-1185">Reference proteome</keyword>
<protein>
    <recommendedName>
        <fullName evidence="8">2-epi-5-epi-valiolone synthase</fullName>
        <ecNumber evidence="7">4.2.3.152</ecNumber>
    </recommendedName>
</protein>
<dbReference type="InterPro" id="IPR050071">
    <property type="entry name" value="Dehydroquinate_synthase"/>
</dbReference>
<dbReference type="Gene3D" id="3.40.50.1970">
    <property type="match status" value="1"/>
</dbReference>
<organism evidence="11 12">
    <name type="scientific">Streptomyces hiroshimensis</name>
    <dbReference type="NCBI Taxonomy" id="66424"/>
    <lineage>
        <taxon>Bacteria</taxon>
        <taxon>Bacillati</taxon>
        <taxon>Actinomycetota</taxon>
        <taxon>Actinomycetes</taxon>
        <taxon>Kitasatosporales</taxon>
        <taxon>Streptomycetaceae</taxon>
        <taxon>Streptomyces</taxon>
    </lineage>
</organism>
<evidence type="ECO:0000313" key="12">
    <source>
        <dbReference type="Proteomes" id="UP000659223"/>
    </source>
</evidence>
<evidence type="ECO:0000259" key="10">
    <source>
        <dbReference type="Pfam" id="PF24621"/>
    </source>
</evidence>
<dbReference type="Gene3D" id="1.20.1090.10">
    <property type="entry name" value="Dehydroquinate synthase-like - alpha domain"/>
    <property type="match status" value="1"/>
</dbReference>
<feature type="domain" description="3-dehydroquinate synthase C-terminal" evidence="10">
    <location>
        <begin position="194"/>
        <end position="334"/>
    </location>
</feature>
<keyword evidence="3" id="KW-0547">Nucleotide-binding</keyword>
<comment type="caution">
    <text evidence="11">The sequence shown here is derived from an EMBL/GenBank/DDBJ whole genome shotgun (WGS) entry which is preliminary data.</text>
</comment>
<dbReference type="Proteomes" id="UP000659223">
    <property type="component" value="Unassembled WGS sequence"/>
</dbReference>
<name>A0ABQ2Z7D6_9ACTN</name>
<dbReference type="RefSeq" id="WP_190025104.1">
    <property type="nucleotide sequence ID" value="NZ_BMUT01000018.1"/>
</dbReference>
<dbReference type="InterPro" id="IPR035872">
    <property type="entry name" value="EEVS-like"/>
</dbReference>
<keyword evidence="5" id="KW-0456">Lyase</keyword>
<feature type="domain" description="3-dehydroquinate synthase N-terminal" evidence="9">
    <location>
        <begin position="80"/>
        <end position="192"/>
    </location>
</feature>
<evidence type="ECO:0000256" key="5">
    <source>
        <dbReference type="ARBA" id="ARBA00023239"/>
    </source>
</evidence>
<evidence type="ECO:0000256" key="8">
    <source>
        <dbReference type="ARBA" id="ARBA00024092"/>
    </source>
</evidence>
<evidence type="ECO:0000313" key="11">
    <source>
        <dbReference type="EMBL" id="GGY07031.1"/>
    </source>
</evidence>
<evidence type="ECO:0000256" key="1">
    <source>
        <dbReference type="ARBA" id="ARBA00001911"/>
    </source>
</evidence>
<dbReference type="Pfam" id="PF01761">
    <property type="entry name" value="DHQ_synthase"/>
    <property type="match status" value="1"/>
</dbReference>
<dbReference type="SUPFAM" id="SSF56796">
    <property type="entry name" value="Dehydroquinate synthase-like"/>
    <property type="match status" value="1"/>
</dbReference>
<dbReference type="Pfam" id="PF24621">
    <property type="entry name" value="DHQS_C"/>
    <property type="match status" value="1"/>
</dbReference>
<evidence type="ECO:0000256" key="2">
    <source>
        <dbReference type="ARBA" id="ARBA00022723"/>
    </source>
</evidence>
<dbReference type="EMBL" id="BMUT01000018">
    <property type="protein sequence ID" value="GGY07031.1"/>
    <property type="molecule type" value="Genomic_DNA"/>
</dbReference>
<dbReference type="PANTHER" id="PTHR43622">
    <property type="entry name" value="3-DEHYDROQUINATE SYNTHASE"/>
    <property type="match status" value="1"/>
</dbReference>
<evidence type="ECO:0000259" key="9">
    <source>
        <dbReference type="Pfam" id="PF01761"/>
    </source>
</evidence>
<evidence type="ECO:0000256" key="3">
    <source>
        <dbReference type="ARBA" id="ARBA00022741"/>
    </source>
</evidence>
<dbReference type="InterPro" id="IPR030960">
    <property type="entry name" value="DHQS/DOIS_N"/>
</dbReference>
<dbReference type="InterPro" id="IPR056179">
    <property type="entry name" value="DHQS_C"/>
</dbReference>
<evidence type="ECO:0000256" key="7">
    <source>
        <dbReference type="ARBA" id="ARBA00024060"/>
    </source>
</evidence>
<sequence length="407" mass="44184">MVSAPRSQTWQVRSQQAVSYEIVETRGLLDPRNDALLAVPGGGRAAGTRLVVLDHSIDALYGTRIRNYFAHHDAAVEYLTIRGAEENKNIEQVMQVADKLNEIGTHRLSSPPLVIGGGVVADVVGLAASLYRRGIPYVRVPTTLLAQVDVSVAAKTGINYGGYRNRLGSYSPPPRTLIDREFLATVPERELRNGMGEIFKMALIKDRRLFELLETYGAALISSRFQDPAAGDDGVEGVAGEIADEVIGRAIAGMAGELEPNLWEKNLERSVDYGHSFSPLVEMRAIPELLHGEAVAMDCVFSAVIAANRELIRAEDLRRIVAAARRLGLAPSHPLFCDTDLVLEALEDTVRHRDGRQNLPMLTGIGEVCFLNDVTEVEIKQACDAMADLLDGPRDAASPVSAAGAQR</sequence>
<accession>A0ABQ2Z7D6</accession>
<reference evidence="12" key="1">
    <citation type="journal article" date="2019" name="Int. J. Syst. Evol. Microbiol.">
        <title>The Global Catalogue of Microorganisms (GCM) 10K type strain sequencing project: providing services to taxonomists for standard genome sequencing and annotation.</title>
        <authorList>
            <consortium name="The Broad Institute Genomics Platform"/>
            <consortium name="The Broad Institute Genome Sequencing Center for Infectious Disease"/>
            <person name="Wu L."/>
            <person name="Ma J."/>
        </authorList>
    </citation>
    <scope>NUCLEOTIDE SEQUENCE [LARGE SCALE GENOMIC DNA]</scope>
    <source>
        <strain evidence="12">JCM 4586</strain>
    </source>
</reference>